<dbReference type="EMBL" id="JABANM010014450">
    <property type="protein sequence ID" value="KAF4732614.1"/>
    <property type="molecule type" value="Genomic_DNA"/>
</dbReference>
<dbReference type="InterPro" id="IPR012677">
    <property type="entry name" value="Nucleotide-bd_a/b_plait_sf"/>
</dbReference>
<feature type="region of interest" description="Disordered" evidence="2">
    <location>
        <begin position="114"/>
        <end position="135"/>
    </location>
</feature>
<organism evidence="4 5">
    <name type="scientific">Perkinsus olseni</name>
    <name type="common">Perkinsus atlanticus</name>
    <dbReference type="NCBI Taxonomy" id="32597"/>
    <lineage>
        <taxon>Eukaryota</taxon>
        <taxon>Sar</taxon>
        <taxon>Alveolata</taxon>
        <taxon>Perkinsozoa</taxon>
        <taxon>Perkinsea</taxon>
        <taxon>Perkinsida</taxon>
        <taxon>Perkinsidae</taxon>
        <taxon>Perkinsus</taxon>
    </lineage>
</organism>
<evidence type="ECO:0000313" key="5">
    <source>
        <dbReference type="Proteomes" id="UP000574390"/>
    </source>
</evidence>
<comment type="caution">
    <text evidence="4">The sequence shown here is derived from an EMBL/GenBank/DDBJ whole genome shotgun (WGS) entry which is preliminary data.</text>
</comment>
<dbReference type="Pfam" id="PF00076">
    <property type="entry name" value="RRM_1"/>
    <property type="match status" value="1"/>
</dbReference>
<feature type="domain" description="RRM" evidence="3">
    <location>
        <begin position="41"/>
        <end position="115"/>
    </location>
</feature>
<dbReference type="SUPFAM" id="SSF54928">
    <property type="entry name" value="RNA-binding domain, RBD"/>
    <property type="match status" value="1"/>
</dbReference>
<name>A0A7J6SI12_PEROL</name>
<evidence type="ECO:0000259" key="3">
    <source>
        <dbReference type="PROSITE" id="PS50102"/>
    </source>
</evidence>
<gene>
    <name evidence="4" type="primary">SRSF7_1</name>
    <name evidence="4" type="ORF">FOZ62_003387</name>
</gene>
<dbReference type="InterPro" id="IPR035979">
    <property type="entry name" value="RBD_domain_sf"/>
</dbReference>
<dbReference type="SMART" id="SM00360">
    <property type="entry name" value="RRM"/>
    <property type="match status" value="1"/>
</dbReference>
<proteinExistence type="predicted"/>
<evidence type="ECO:0000313" key="4">
    <source>
        <dbReference type="EMBL" id="KAF4732614.1"/>
    </source>
</evidence>
<keyword evidence="1" id="KW-0694">RNA-binding</keyword>
<dbReference type="InterPro" id="IPR050907">
    <property type="entry name" value="SRSF"/>
</dbReference>
<dbReference type="Proteomes" id="UP000574390">
    <property type="component" value="Unassembled WGS sequence"/>
</dbReference>
<protein>
    <submittedName>
        <fullName evidence="4">Serine arginine-rich splicing factor</fullName>
    </submittedName>
</protein>
<accession>A0A7J6SI12</accession>
<dbReference type="InterPro" id="IPR000504">
    <property type="entry name" value="RRM_dom"/>
</dbReference>
<dbReference type="PROSITE" id="PS50102">
    <property type="entry name" value="RRM"/>
    <property type="match status" value="1"/>
</dbReference>
<dbReference type="PANTHER" id="PTHR23147">
    <property type="entry name" value="SERINE/ARGININE RICH SPLICING FACTOR"/>
    <property type="match status" value="1"/>
</dbReference>
<feature type="compositionally biased region" description="Basic residues" evidence="2">
    <location>
        <begin position="115"/>
        <end position="124"/>
    </location>
</feature>
<dbReference type="AlphaFoldDB" id="A0A7J6SI12"/>
<evidence type="ECO:0000256" key="2">
    <source>
        <dbReference type="SAM" id="MobiDB-lite"/>
    </source>
</evidence>
<evidence type="ECO:0000256" key="1">
    <source>
        <dbReference type="PROSITE-ProRule" id="PRU00176"/>
    </source>
</evidence>
<feature type="non-terminal residue" evidence="4">
    <location>
        <position position="1"/>
    </location>
</feature>
<reference evidence="4 5" key="1">
    <citation type="submission" date="2020-04" db="EMBL/GenBank/DDBJ databases">
        <title>Perkinsus olseni comparative genomics.</title>
        <authorList>
            <person name="Bogema D.R."/>
        </authorList>
    </citation>
    <scope>NUCLEOTIDE SEQUENCE [LARGE SCALE GENOMIC DNA]</scope>
    <source>
        <strain evidence="4">ATCC PRA-205</strain>
    </source>
</reference>
<dbReference type="GO" id="GO:0003723">
    <property type="term" value="F:RNA binding"/>
    <property type="evidence" value="ECO:0007669"/>
    <property type="project" value="UniProtKB-UniRule"/>
</dbReference>
<dbReference type="Gene3D" id="3.30.70.330">
    <property type="match status" value="1"/>
</dbReference>
<sequence>MNRSKWRALIFGFTCIAFTNFTLSLPLHHVRWSPAVVGVTDELYDPLLCFTGTREEELEKVFKRYGGLESVWVARNPPGFAFVTFEDARDADDACRGEDGKDFNGRSIRVEIARRKSGKGKGKGKGFSSWYRGGKGGDYGGGYGGYDGGYGGGRDAGYGGGRERSR</sequence>